<accession>A0AAW1UEK4</accession>
<comment type="similarity">
    <text evidence="4">Belongs to the methyltransferase superfamily. METTL23 family.</text>
</comment>
<keyword evidence="6" id="KW-1185">Reference proteome</keyword>
<dbReference type="InterPro" id="IPR029063">
    <property type="entry name" value="SAM-dependent_MTases_sf"/>
</dbReference>
<dbReference type="GO" id="GO:0005634">
    <property type="term" value="C:nucleus"/>
    <property type="evidence" value="ECO:0007669"/>
    <property type="project" value="TreeGrafter"/>
</dbReference>
<protein>
    <recommendedName>
        <fullName evidence="7">Methyltransferase-like protein 23</fullName>
    </recommendedName>
</protein>
<evidence type="ECO:0000256" key="4">
    <source>
        <dbReference type="ARBA" id="ARBA00043988"/>
    </source>
</evidence>
<name>A0AAW1UEK4_9CUCU</name>
<evidence type="ECO:0000256" key="1">
    <source>
        <dbReference type="ARBA" id="ARBA00022603"/>
    </source>
</evidence>
<evidence type="ECO:0000313" key="5">
    <source>
        <dbReference type="EMBL" id="KAK9882101.1"/>
    </source>
</evidence>
<dbReference type="Pfam" id="PF10294">
    <property type="entry name" value="Methyltransf_16"/>
    <property type="match status" value="1"/>
</dbReference>
<dbReference type="Gene3D" id="3.40.50.150">
    <property type="entry name" value="Vaccinia Virus protein VP39"/>
    <property type="match status" value="1"/>
</dbReference>
<keyword evidence="1" id="KW-0489">Methyltransferase</keyword>
<dbReference type="EMBL" id="JARQZJ010000072">
    <property type="protein sequence ID" value="KAK9882101.1"/>
    <property type="molecule type" value="Genomic_DNA"/>
</dbReference>
<evidence type="ECO:0000256" key="2">
    <source>
        <dbReference type="ARBA" id="ARBA00022679"/>
    </source>
</evidence>
<dbReference type="PANTHER" id="PTHR14614">
    <property type="entry name" value="HEPATOCELLULAR CARCINOMA-ASSOCIATED ANTIGEN"/>
    <property type="match status" value="1"/>
</dbReference>
<keyword evidence="2" id="KW-0808">Transferase</keyword>
<dbReference type="GO" id="GO:0008168">
    <property type="term" value="F:methyltransferase activity"/>
    <property type="evidence" value="ECO:0007669"/>
    <property type="project" value="UniProtKB-KW"/>
</dbReference>
<keyword evidence="3" id="KW-0949">S-adenosyl-L-methionine</keyword>
<organism evidence="5 6">
    <name type="scientific">Henosepilachna vigintioctopunctata</name>
    <dbReference type="NCBI Taxonomy" id="420089"/>
    <lineage>
        <taxon>Eukaryota</taxon>
        <taxon>Metazoa</taxon>
        <taxon>Ecdysozoa</taxon>
        <taxon>Arthropoda</taxon>
        <taxon>Hexapoda</taxon>
        <taxon>Insecta</taxon>
        <taxon>Pterygota</taxon>
        <taxon>Neoptera</taxon>
        <taxon>Endopterygota</taxon>
        <taxon>Coleoptera</taxon>
        <taxon>Polyphaga</taxon>
        <taxon>Cucujiformia</taxon>
        <taxon>Coccinelloidea</taxon>
        <taxon>Coccinellidae</taxon>
        <taxon>Epilachninae</taxon>
        <taxon>Epilachnini</taxon>
        <taxon>Henosepilachna</taxon>
    </lineage>
</organism>
<evidence type="ECO:0000256" key="3">
    <source>
        <dbReference type="ARBA" id="ARBA00022691"/>
    </source>
</evidence>
<proteinExistence type="inferred from homology"/>
<dbReference type="GO" id="GO:0005737">
    <property type="term" value="C:cytoplasm"/>
    <property type="evidence" value="ECO:0007669"/>
    <property type="project" value="TreeGrafter"/>
</dbReference>
<evidence type="ECO:0008006" key="7">
    <source>
        <dbReference type="Google" id="ProtNLM"/>
    </source>
</evidence>
<dbReference type="PANTHER" id="PTHR14614:SF164">
    <property type="entry name" value="HISTONE-ARGININE METHYLTRANSFERASE METTL23"/>
    <property type="match status" value="1"/>
</dbReference>
<reference evidence="5 6" key="1">
    <citation type="submission" date="2023-03" db="EMBL/GenBank/DDBJ databases">
        <title>Genome insight into feeding habits of ladybird beetles.</title>
        <authorList>
            <person name="Li H.-S."/>
            <person name="Huang Y.-H."/>
            <person name="Pang H."/>
        </authorList>
    </citation>
    <scope>NUCLEOTIDE SEQUENCE [LARGE SCALE GENOMIC DNA]</scope>
    <source>
        <strain evidence="5">SYSU_2023b</strain>
        <tissue evidence="5">Whole body</tissue>
    </source>
</reference>
<gene>
    <name evidence="5" type="ORF">WA026_018945</name>
</gene>
<dbReference type="Proteomes" id="UP001431783">
    <property type="component" value="Unassembled WGS sequence"/>
</dbReference>
<comment type="caution">
    <text evidence="5">The sequence shown here is derived from an EMBL/GenBank/DDBJ whole genome shotgun (WGS) entry which is preliminary data.</text>
</comment>
<dbReference type="GO" id="GO:0032259">
    <property type="term" value="P:methylation"/>
    <property type="evidence" value="ECO:0007669"/>
    <property type="project" value="UniProtKB-KW"/>
</dbReference>
<evidence type="ECO:0000313" key="6">
    <source>
        <dbReference type="Proteomes" id="UP001431783"/>
    </source>
</evidence>
<dbReference type="InterPro" id="IPR019410">
    <property type="entry name" value="Methyltransf_16"/>
</dbReference>
<dbReference type="AlphaFoldDB" id="A0AAW1UEK4"/>
<sequence>MSDGSTEHIKKFVFTSKYNAQGNPQEEELEVFIPEKRVNWKKSSGNWGWDALPGIVAAKCGAKVIISESALLPKSLAHTKRSCQLNNLNLSHQVQVTGLTWGLLLSNLDNLGPLDIIIGSDCFYDPTVFEDILVTLAYLFEIYPNAKFICSYQERSSDWSIEHLLAKWKLRCQIHDTSTLGQSAGINVLELIGPHSIHILEITKLD</sequence>